<dbReference type="Proteomes" id="UP000723463">
    <property type="component" value="Unassembled WGS sequence"/>
</dbReference>
<sequence>MSTDESTTDAPLPSTGFKGSDLPPLVTDAPPRVLIAGAGLAGLFLGILLEKAGIPYEIFERTSEIKPLGSILFLSPNILPAFEQLGLYDELLSISKPGGGLATFYTDQLEVIATSTSSHADLVGYDPLFFARPELYDMLFKQIPSEKIHMSKKILSFQQNHEGVMLRFSDNTTTHGDILVGADGAHSSVRQHLFNTMDKQGLLPKTDTKAMSKGYISLVGTTDELDPAKYPCLTEPKCEVTFVIGDKNTPYTWVLFSIPGNRICWNVIVQLGVEKIADDQFKSSDWKPQQNQEMLDLLRDFKTPYGTMGDLFDATPIERVSKVYYEDMLFETWTHGRTILIGDAAHKLLPSSGAGAVNAMQDAVLLANHLYDIKPTSFENVKLALNAYKEERFDAVKDQYPQSYISAKLIYGHSFSERILRRVIFNWLPKSVQKKQLIRDSAYRPQANFLPLAPKRGTIDIIPQQPSKRMQEEQEEAKEQVATTAAAL</sequence>
<evidence type="ECO:0000256" key="3">
    <source>
        <dbReference type="ARBA" id="ARBA00022827"/>
    </source>
</evidence>
<dbReference type="PANTHER" id="PTHR47356">
    <property type="entry name" value="FAD-DEPENDENT MONOOXYGENASE ASQG-RELATED"/>
    <property type="match status" value="1"/>
</dbReference>
<dbReference type="PANTHER" id="PTHR47356:SF2">
    <property type="entry name" value="FAD-BINDING DOMAIN-CONTAINING PROTEIN-RELATED"/>
    <property type="match status" value="1"/>
</dbReference>
<protein>
    <recommendedName>
        <fullName evidence="6">FAD-binding domain-containing protein</fullName>
    </recommendedName>
</protein>
<evidence type="ECO:0000256" key="2">
    <source>
        <dbReference type="ARBA" id="ARBA00022630"/>
    </source>
</evidence>
<evidence type="ECO:0000313" key="7">
    <source>
        <dbReference type="EMBL" id="KAF9543215.1"/>
    </source>
</evidence>
<keyword evidence="2" id="KW-0285">Flavoprotein</keyword>
<dbReference type="InterPro" id="IPR002938">
    <property type="entry name" value="FAD-bd"/>
</dbReference>
<feature type="domain" description="FAD-binding" evidence="6">
    <location>
        <begin position="33"/>
        <end position="196"/>
    </location>
</feature>
<evidence type="ECO:0000259" key="6">
    <source>
        <dbReference type="Pfam" id="PF01494"/>
    </source>
</evidence>
<evidence type="ECO:0000256" key="5">
    <source>
        <dbReference type="SAM" id="MobiDB-lite"/>
    </source>
</evidence>
<evidence type="ECO:0000313" key="8">
    <source>
        <dbReference type="Proteomes" id="UP000723463"/>
    </source>
</evidence>
<dbReference type="GO" id="GO:0071949">
    <property type="term" value="F:FAD binding"/>
    <property type="evidence" value="ECO:0007669"/>
    <property type="project" value="InterPro"/>
</dbReference>
<dbReference type="InterPro" id="IPR050562">
    <property type="entry name" value="FAD_mOase_fung"/>
</dbReference>
<name>A0A9P6F566_9FUNG</name>
<feature type="region of interest" description="Disordered" evidence="5">
    <location>
        <begin position="1"/>
        <end position="22"/>
    </location>
</feature>
<comment type="caution">
    <text evidence="7">The sequence shown here is derived from an EMBL/GenBank/DDBJ whole genome shotgun (WGS) entry which is preliminary data.</text>
</comment>
<dbReference type="InterPro" id="IPR036188">
    <property type="entry name" value="FAD/NAD-bd_sf"/>
</dbReference>
<evidence type="ECO:0000256" key="1">
    <source>
        <dbReference type="ARBA" id="ARBA00007992"/>
    </source>
</evidence>
<dbReference type="PRINTS" id="PR00420">
    <property type="entry name" value="RNGMNOXGNASE"/>
</dbReference>
<evidence type="ECO:0000256" key="4">
    <source>
        <dbReference type="ARBA" id="ARBA00023002"/>
    </source>
</evidence>
<proteinExistence type="inferred from homology"/>
<comment type="similarity">
    <text evidence="1">Belongs to the paxM FAD-dependent monooxygenase family.</text>
</comment>
<keyword evidence="4" id="KW-0560">Oxidoreductase</keyword>
<organism evidence="7 8">
    <name type="scientific">Mortierella hygrophila</name>
    <dbReference type="NCBI Taxonomy" id="979708"/>
    <lineage>
        <taxon>Eukaryota</taxon>
        <taxon>Fungi</taxon>
        <taxon>Fungi incertae sedis</taxon>
        <taxon>Mucoromycota</taxon>
        <taxon>Mortierellomycotina</taxon>
        <taxon>Mortierellomycetes</taxon>
        <taxon>Mortierellales</taxon>
        <taxon>Mortierellaceae</taxon>
        <taxon>Mortierella</taxon>
    </lineage>
</organism>
<feature type="domain" description="FAD-binding" evidence="6">
    <location>
        <begin position="315"/>
        <end position="396"/>
    </location>
</feature>
<keyword evidence="3" id="KW-0274">FAD</keyword>
<keyword evidence="8" id="KW-1185">Reference proteome</keyword>
<reference evidence="7" key="1">
    <citation type="journal article" date="2020" name="Fungal Divers.">
        <title>Resolving the Mortierellaceae phylogeny through synthesis of multi-gene phylogenetics and phylogenomics.</title>
        <authorList>
            <person name="Vandepol N."/>
            <person name="Liber J."/>
            <person name="Desiro A."/>
            <person name="Na H."/>
            <person name="Kennedy M."/>
            <person name="Barry K."/>
            <person name="Grigoriev I.V."/>
            <person name="Miller A.N."/>
            <person name="O'Donnell K."/>
            <person name="Stajich J.E."/>
            <person name="Bonito G."/>
        </authorList>
    </citation>
    <scope>NUCLEOTIDE SEQUENCE</scope>
    <source>
        <strain evidence="7">NRRL 2591</strain>
    </source>
</reference>
<dbReference type="AlphaFoldDB" id="A0A9P6F566"/>
<dbReference type="SUPFAM" id="SSF51905">
    <property type="entry name" value="FAD/NAD(P)-binding domain"/>
    <property type="match status" value="1"/>
</dbReference>
<feature type="region of interest" description="Disordered" evidence="5">
    <location>
        <begin position="466"/>
        <end position="488"/>
    </location>
</feature>
<dbReference type="GO" id="GO:0004497">
    <property type="term" value="F:monooxygenase activity"/>
    <property type="evidence" value="ECO:0007669"/>
    <property type="project" value="InterPro"/>
</dbReference>
<gene>
    <name evidence="7" type="ORF">EC957_001090</name>
</gene>
<dbReference type="Pfam" id="PF01494">
    <property type="entry name" value="FAD_binding_3"/>
    <property type="match status" value="2"/>
</dbReference>
<dbReference type="EMBL" id="JAAAXW010000119">
    <property type="protein sequence ID" value="KAF9543215.1"/>
    <property type="molecule type" value="Genomic_DNA"/>
</dbReference>
<dbReference type="Gene3D" id="3.50.50.60">
    <property type="entry name" value="FAD/NAD(P)-binding domain"/>
    <property type="match status" value="1"/>
</dbReference>
<accession>A0A9P6F566</accession>